<comment type="cofactor">
    <cofactor evidence="1 11">
        <name>Zn(2+)</name>
        <dbReference type="ChEBI" id="CHEBI:29105"/>
    </cofactor>
</comment>
<evidence type="ECO:0000256" key="4">
    <source>
        <dbReference type="ARBA" id="ARBA00022670"/>
    </source>
</evidence>
<evidence type="ECO:0000256" key="8">
    <source>
        <dbReference type="ARBA" id="ARBA00022989"/>
    </source>
</evidence>
<dbReference type="InterPro" id="IPR001478">
    <property type="entry name" value="PDZ"/>
</dbReference>
<dbReference type="RefSeq" id="WP_091230612.1">
    <property type="nucleotide sequence ID" value="NZ_FMKA01000003.1"/>
</dbReference>
<dbReference type="SUPFAM" id="SSF50156">
    <property type="entry name" value="PDZ domain-like"/>
    <property type="match status" value="1"/>
</dbReference>
<comment type="similarity">
    <text evidence="3 11">Belongs to the peptidase M50B family.</text>
</comment>
<dbReference type="EMBL" id="FMKA01000003">
    <property type="protein sequence ID" value="SCP95886.1"/>
    <property type="molecule type" value="Genomic_DNA"/>
</dbReference>
<protein>
    <recommendedName>
        <fullName evidence="11">Zinc metalloprotease</fullName>
        <ecNumber evidence="11">3.4.24.-</ecNumber>
    </recommendedName>
</protein>
<evidence type="ECO:0000313" key="13">
    <source>
        <dbReference type="EMBL" id="SCP95886.1"/>
    </source>
</evidence>
<dbReference type="OrthoDB" id="9782003at2"/>
<dbReference type="CDD" id="cd23081">
    <property type="entry name" value="cpPDZ_EcRseP-like"/>
    <property type="match status" value="1"/>
</dbReference>
<dbReference type="PROSITE" id="PS50106">
    <property type="entry name" value="PDZ"/>
    <property type="match status" value="1"/>
</dbReference>
<dbReference type="PANTHER" id="PTHR42837:SF2">
    <property type="entry name" value="MEMBRANE METALLOPROTEASE ARASP2, CHLOROPLASTIC-RELATED"/>
    <property type="match status" value="1"/>
</dbReference>
<evidence type="ECO:0000256" key="3">
    <source>
        <dbReference type="ARBA" id="ARBA00007931"/>
    </source>
</evidence>
<keyword evidence="14" id="KW-1185">Reference proteome</keyword>
<gene>
    <name evidence="13" type="ORF">SAMN05421730_100316</name>
</gene>
<feature type="transmembrane region" description="Helical" evidence="11">
    <location>
        <begin position="316"/>
        <end position="335"/>
    </location>
</feature>
<dbReference type="PANTHER" id="PTHR42837">
    <property type="entry name" value="REGULATOR OF SIGMA-E PROTEASE RSEP"/>
    <property type="match status" value="1"/>
</dbReference>
<organism evidence="13 14">
    <name type="scientific">Anaerobium acetethylicum</name>
    <dbReference type="NCBI Taxonomy" id="1619234"/>
    <lineage>
        <taxon>Bacteria</taxon>
        <taxon>Bacillati</taxon>
        <taxon>Bacillota</taxon>
        <taxon>Clostridia</taxon>
        <taxon>Lachnospirales</taxon>
        <taxon>Lachnospiraceae</taxon>
        <taxon>Anaerobium</taxon>
    </lineage>
</organism>
<keyword evidence="6 11" id="KW-0378">Hydrolase</keyword>
<accession>A0A1D3TQM7</accession>
<dbReference type="InterPro" id="IPR041489">
    <property type="entry name" value="PDZ_6"/>
</dbReference>
<comment type="subcellular location">
    <subcellularLocation>
        <location evidence="2">Membrane</location>
        <topology evidence="2">Multi-pass membrane protein</topology>
    </subcellularLocation>
</comment>
<dbReference type="Gene3D" id="2.30.42.10">
    <property type="match status" value="1"/>
</dbReference>
<dbReference type="Pfam" id="PF17820">
    <property type="entry name" value="PDZ_6"/>
    <property type="match status" value="1"/>
</dbReference>
<dbReference type="NCBIfam" id="TIGR00054">
    <property type="entry name" value="RIP metalloprotease RseP"/>
    <property type="match status" value="1"/>
</dbReference>
<proteinExistence type="inferred from homology"/>
<evidence type="ECO:0000256" key="11">
    <source>
        <dbReference type="RuleBase" id="RU362031"/>
    </source>
</evidence>
<dbReference type="STRING" id="1619234.SAMN05421730_100316"/>
<keyword evidence="10 11" id="KW-0472">Membrane</keyword>
<feature type="domain" description="PDZ" evidence="12">
    <location>
        <begin position="105"/>
        <end position="148"/>
    </location>
</feature>
<evidence type="ECO:0000256" key="1">
    <source>
        <dbReference type="ARBA" id="ARBA00001947"/>
    </source>
</evidence>
<keyword evidence="4 13" id="KW-0645">Protease</keyword>
<evidence type="ECO:0000313" key="14">
    <source>
        <dbReference type="Proteomes" id="UP000199315"/>
    </source>
</evidence>
<evidence type="ECO:0000256" key="2">
    <source>
        <dbReference type="ARBA" id="ARBA00004141"/>
    </source>
</evidence>
<evidence type="ECO:0000256" key="5">
    <source>
        <dbReference type="ARBA" id="ARBA00022692"/>
    </source>
</evidence>
<dbReference type="SMART" id="SM00228">
    <property type="entry name" value="PDZ"/>
    <property type="match status" value="1"/>
</dbReference>
<evidence type="ECO:0000256" key="9">
    <source>
        <dbReference type="ARBA" id="ARBA00023049"/>
    </source>
</evidence>
<keyword evidence="5 11" id="KW-0812">Transmembrane</keyword>
<dbReference type="GO" id="GO:0046872">
    <property type="term" value="F:metal ion binding"/>
    <property type="evidence" value="ECO:0007669"/>
    <property type="project" value="UniProtKB-KW"/>
</dbReference>
<feature type="transmembrane region" description="Helical" evidence="11">
    <location>
        <begin position="263"/>
        <end position="287"/>
    </location>
</feature>
<evidence type="ECO:0000256" key="6">
    <source>
        <dbReference type="ARBA" id="ARBA00022801"/>
    </source>
</evidence>
<dbReference type="EC" id="3.4.24.-" evidence="11"/>
<keyword evidence="8 11" id="KW-1133">Transmembrane helix</keyword>
<keyword evidence="9 11" id="KW-0482">Metalloprotease</keyword>
<dbReference type="InterPro" id="IPR036034">
    <property type="entry name" value="PDZ_sf"/>
</dbReference>
<dbReference type="InterPro" id="IPR008915">
    <property type="entry name" value="Peptidase_M50"/>
</dbReference>
<evidence type="ECO:0000259" key="12">
    <source>
        <dbReference type="PROSITE" id="PS50106"/>
    </source>
</evidence>
<dbReference type="AlphaFoldDB" id="A0A1D3TQM7"/>
<evidence type="ECO:0000256" key="7">
    <source>
        <dbReference type="ARBA" id="ARBA00022833"/>
    </source>
</evidence>
<reference evidence="13 14" key="1">
    <citation type="submission" date="2016-09" db="EMBL/GenBank/DDBJ databases">
        <authorList>
            <person name="Capua I."/>
            <person name="De Benedictis P."/>
            <person name="Joannis T."/>
            <person name="Lombin L.H."/>
            <person name="Cattoli G."/>
        </authorList>
    </citation>
    <scope>NUCLEOTIDE SEQUENCE [LARGE SCALE GENOMIC DNA]</scope>
    <source>
        <strain evidence="13 14">GluBS11</strain>
    </source>
</reference>
<dbReference type="CDD" id="cd06163">
    <property type="entry name" value="S2P-M50_PDZ_RseP-like"/>
    <property type="match status" value="1"/>
</dbReference>
<dbReference type="GO" id="GO:0006508">
    <property type="term" value="P:proteolysis"/>
    <property type="evidence" value="ECO:0007669"/>
    <property type="project" value="UniProtKB-KW"/>
</dbReference>
<keyword evidence="11" id="KW-0479">Metal-binding</keyword>
<keyword evidence="7 11" id="KW-0862">Zinc</keyword>
<dbReference type="InterPro" id="IPR004387">
    <property type="entry name" value="Pept_M50_Zn"/>
</dbReference>
<name>A0A1D3TQM7_9FIRM</name>
<feature type="transmembrane region" description="Helical" evidence="11">
    <location>
        <begin position="84"/>
        <end position="110"/>
    </location>
</feature>
<dbReference type="GO" id="GO:0004222">
    <property type="term" value="F:metalloendopeptidase activity"/>
    <property type="evidence" value="ECO:0007669"/>
    <property type="project" value="InterPro"/>
</dbReference>
<evidence type="ECO:0000256" key="10">
    <source>
        <dbReference type="ARBA" id="ARBA00023136"/>
    </source>
</evidence>
<sequence length="343" mass="37149">MDIVIALLIFSLIVIIHELGHFLLAKKNGIGVIEFSLGMGPRLLSFVKGETRYSVKILPFGGSCMMVGEDGESDDEKAFGNKSVWARISVVAAGPAFNFILAFVLSLIIVGNIGYDAPVIGGIMEGYPAETAGLQAGDVIVRMNGEKINLYREVSLYVQLHQGETVKMVYERDGKTETVTIEPKRSESGAYLMGISSSGARTKGNALDTIRYSGYEVSYWIKTTVKSLGMMLQGQVKADDVSGPVGIVNIIGDTYEESKQDGILYVILNMLNISILLSANLGVMNLLPIPALDGGRLVFLVIEAVRGKPVDPKKEGLVHFIGFIALMALMVFVLFNDIKNIFG</sequence>
<dbReference type="Pfam" id="PF02163">
    <property type="entry name" value="Peptidase_M50"/>
    <property type="match status" value="1"/>
</dbReference>
<dbReference type="Proteomes" id="UP000199315">
    <property type="component" value="Unassembled WGS sequence"/>
</dbReference>
<dbReference type="GO" id="GO:0016020">
    <property type="term" value="C:membrane"/>
    <property type="evidence" value="ECO:0007669"/>
    <property type="project" value="UniProtKB-SubCell"/>
</dbReference>